<keyword evidence="3 11" id="KW-0533">Nickel</keyword>
<keyword evidence="4 11" id="KW-0028">Amino-acid biosynthesis</keyword>
<dbReference type="PANTHER" id="PTHR23418">
    <property type="entry name" value="ACIREDUCTONE DIOXYGENASE"/>
    <property type="match status" value="1"/>
</dbReference>
<dbReference type="SUPFAM" id="SSF51182">
    <property type="entry name" value="RmlC-like cupins"/>
    <property type="match status" value="1"/>
</dbReference>
<dbReference type="InterPro" id="IPR011051">
    <property type="entry name" value="RmlC_Cupin_sf"/>
</dbReference>
<evidence type="ECO:0000313" key="13">
    <source>
        <dbReference type="EMBL" id="KAF2860086.1"/>
    </source>
</evidence>
<dbReference type="Pfam" id="PF03079">
    <property type="entry name" value="ARD"/>
    <property type="match status" value="1"/>
</dbReference>
<evidence type="ECO:0000313" key="14">
    <source>
        <dbReference type="Proteomes" id="UP000799421"/>
    </source>
</evidence>
<keyword evidence="7 11" id="KW-0560">Oxidoreductase</keyword>
<dbReference type="Gene3D" id="2.60.120.10">
    <property type="entry name" value="Jelly Rolls"/>
    <property type="match status" value="1"/>
</dbReference>
<evidence type="ECO:0000256" key="11">
    <source>
        <dbReference type="HAMAP-Rule" id="MF_03154"/>
    </source>
</evidence>
<dbReference type="GO" id="GO:0005506">
    <property type="term" value="F:iron ion binding"/>
    <property type="evidence" value="ECO:0007669"/>
    <property type="project" value="UniProtKB-UniRule"/>
</dbReference>
<dbReference type="PANTHER" id="PTHR23418:SF0">
    <property type="entry name" value="ACIREDUCTONE DIOXYGENASE"/>
    <property type="match status" value="1"/>
</dbReference>
<evidence type="ECO:0000256" key="1">
    <source>
        <dbReference type="ARBA" id="ARBA00000428"/>
    </source>
</evidence>
<dbReference type="GO" id="GO:0019509">
    <property type="term" value="P:L-methionine salvage from methylthioadenosine"/>
    <property type="evidence" value="ECO:0007669"/>
    <property type="project" value="UniProtKB-UniRule"/>
</dbReference>
<comment type="cofactor">
    <cofactor evidence="11">
        <name>Fe(2+)</name>
        <dbReference type="ChEBI" id="CHEBI:29033"/>
    </cofactor>
    <cofactor evidence="11">
        <name>Ni(2+)</name>
        <dbReference type="ChEBI" id="CHEBI:49786"/>
    </cofactor>
    <text evidence="11">Binds either 1 Fe or Ni cation per monomer. Iron-binding promotes an acireductone dioxygenase reaction producing 2-keto-4-methylthiobutyrate, while nickel-binding promotes an acireductone dioxygenase reaction producing 3-(methylsulfanyl)propanoate.</text>
</comment>
<feature type="binding site" evidence="11">
    <location>
        <position position="80"/>
    </location>
    <ligand>
        <name>Ni(2+)</name>
        <dbReference type="ChEBI" id="CHEBI:49786"/>
        <note>for nickel-dependent acireductone dioxygenase activity</note>
    </ligand>
</feature>
<accession>A0A6A7BXJ2</accession>
<dbReference type="GO" id="GO:0016151">
    <property type="term" value="F:nickel cation binding"/>
    <property type="evidence" value="ECO:0007669"/>
    <property type="project" value="UniProtKB-UniRule"/>
</dbReference>
<dbReference type="Proteomes" id="UP000799421">
    <property type="component" value="Unassembled WGS sequence"/>
</dbReference>
<dbReference type="GO" id="GO:0005634">
    <property type="term" value="C:nucleus"/>
    <property type="evidence" value="ECO:0007669"/>
    <property type="project" value="UniProtKB-SubCell"/>
</dbReference>
<dbReference type="GO" id="GO:0010308">
    <property type="term" value="F:acireductone dioxygenase (Ni2+-requiring) activity"/>
    <property type="evidence" value="ECO:0007669"/>
    <property type="project" value="UniProtKB-UniRule"/>
</dbReference>
<organism evidence="13 14">
    <name type="scientific">Piedraia hortae CBS 480.64</name>
    <dbReference type="NCBI Taxonomy" id="1314780"/>
    <lineage>
        <taxon>Eukaryota</taxon>
        <taxon>Fungi</taxon>
        <taxon>Dikarya</taxon>
        <taxon>Ascomycota</taxon>
        <taxon>Pezizomycotina</taxon>
        <taxon>Dothideomycetes</taxon>
        <taxon>Dothideomycetidae</taxon>
        <taxon>Capnodiales</taxon>
        <taxon>Piedraiaceae</taxon>
        <taxon>Piedraia</taxon>
    </lineage>
</organism>
<feature type="binding site" evidence="11">
    <location>
        <position position="124"/>
    </location>
    <ligand>
        <name>Fe(2+)</name>
        <dbReference type="ChEBI" id="CHEBI:29033"/>
        <note>for iron-dependent acireductone dioxygenase activity</note>
    </ligand>
</feature>
<dbReference type="EC" id="1.13.11.53" evidence="11"/>
<dbReference type="GO" id="GO:0005737">
    <property type="term" value="C:cytoplasm"/>
    <property type="evidence" value="ECO:0007669"/>
    <property type="project" value="UniProtKB-SubCell"/>
</dbReference>
<comment type="catalytic activity">
    <reaction evidence="1 11">
        <text>1,2-dihydroxy-5-(methylsulfanyl)pent-1-en-3-one + O2 = 4-methylsulfanyl-2-oxobutanoate + formate + 2 H(+)</text>
        <dbReference type="Rhea" id="RHEA:24504"/>
        <dbReference type="ChEBI" id="CHEBI:15378"/>
        <dbReference type="ChEBI" id="CHEBI:15379"/>
        <dbReference type="ChEBI" id="CHEBI:15740"/>
        <dbReference type="ChEBI" id="CHEBI:16723"/>
        <dbReference type="ChEBI" id="CHEBI:49252"/>
        <dbReference type="EC" id="1.13.11.54"/>
    </reaction>
</comment>
<dbReference type="UniPathway" id="UPA00904">
    <property type="reaction ID" value="UER00878"/>
</dbReference>
<keyword evidence="9 11" id="KW-0486">Methionine biosynthesis</keyword>
<feature type="binding site" evidence="11">
    <location>
        <position position="82"/>
    </location>
    <ligand>
        <name>Ni(2+)</name>
        <dbReference type="ChEBI" id="CHEBI:49786"/>
        <note>for nickel-dependent acireductone dioxygenase activity</note>
    </ligand>
</feature>
<comment type="function">
    <text evidence="11">Catalyzes 2 different reactions between oxygen and the acireductone 1,2-dihydroxy-3-keto-5-methylthiopentene (DHK-MTPene) depending upon the metal bound in the active site. Fe-containing acireductone dioxygenase (Fe-ARD) produces formate and 2-keto-4-methylthiobutyrate (KMTB), the alpha-ketoacid precursor of methionine in the methionine recycle pathway. Ni-containing acireductone dioxygenase (Ni-ARD) produces methylthiopropionate, carbon monoxide and formate, and does not lie on the methionine recycle pathway.</text>
</comment>
<evidence type="ECO:0000256" key="12">
    <source>
        <dbReference type="SAM" id="MobiDB-lite"/>
    </source>
</evidence>
<dbReference type="HAMAP" id="MF_03154">
    <property type="entry name" value="Salvage_MtnD_euk"/>
    <property type="match status" value="1"/>
</dbReference>
<keyword evidence="8 11" id="KW-0408">Iron</keyword>
<evidence type="ECO:0000256" key="2">
    <source>
        <dbReference type="ARBA" id="ARBA00022490"/>
    </source>
</evidence>
<feature type="binding site" evidence="11">
    <location>
        <position position="80"/>
    </location>
    <ligand>
        <name>Fe(2+)</name>
        <dbReference type="ChEBI" id="CHEBI:29033"/>
        <note>for iron-dependent acireductone dioxygenase activity</note>
    </ligand>
</feature>
<keyword evidence="2 11" id="KW-0963">Cytoplasm</keyword>
<keyword evidence="5 11" id="KW-0479">Metal-binding</keyword>
<evidence type="ECO:0000256" key="4">
    <source>
        <dbReference type="ARBA" id="ARBA00022605"/>
    </source>
</evidence>
<name>A0A6A7BXJ2_9PEZI</name>
<keyword evidence="10 11" id="KW-0539">Nucleus</keyword>
<evidence type="ECO:0000256" key="6">
    <source>
        <dbReference type="ARBA" id="ARBA00022964"/>
    </source>
</evidence>
<keyword evidence="14" id="KW-1185">Reference proteome</keyword>
<dbReference type="AlphaFoldDB" id="A0A6A7BXJ2"/>
<feature type="binding site" evidence="11">
    <location>
        <position position="86"/>
    </location>
    <ligand>
        <name>Ni(2+)</name>
        <dbReference type="ChEBI" id="CHEBI:49786"/>
        <note>for nickel-dependent acireductone dioxygenase activity</note>
    </ligand>
</feature>
<dbReference type="InterPro" id="IPR004313">
    <property type="entry name" value="ARD"/>
</dbReference>
<reference evidence="13" key="1">
    <citation type="journal article" date="2020" name="Stud. Mycol.">
        <title>101 Dothideomycetes genomes: a test case for predicting lifestyles and emergence of pathogens.</title>
        <authorList>
            <person name="Haridas S."/>
            <person name="Albert R."/>
            <person name="Binder M."/>
            <person name="Bloem J."/>
            <person name="Labutti K."/>
            <person name="Salamov A."/>
            <person name="Andreopoulos B."/>
            <person name="Baker S."/>
            <person name="Barry K."/>
            <person name="Bills G."/>
            <person name="Bluhm B."/>
            <person name="Cannon C."/>
            <person name="Castanera R."/>
            <person name="Culley D."/>
            <person name="Daum C."/>
            <person name="Ezra D."/>
            <person name="Gonzalez J."/>
            <person name="Henrissat B."/>
            <person name="Kuo A."/>
            <person name="Liang C."/>
            <person name="Lipzen A."/>
            <person name="Lutzoni F."/>
            <person name="Magnuson J."/>
            <person name="Mondo S."/>
            <person name="Nolan M."/>
            <person name="Ohm R."/>
            <person name="Pangilinan J."/>
            <person name="Park H.-J."/>
            <person name="Ramirez L."/>
            <person name="Alfaro M."/>
            <person name="Sun H."/>
            <person name="Tritt A."/>
            <person name="Yoshinaga Y."/>
            <person name="Zwiers L.-H."/>
            <person name="Turgeon B."/>
            <person name="Goodwin S."/>
            <person name="Spatafora J."/>
            <person name="Crous P."/>
            <person name="Grigoriev I."/>
        </authorList>
    </citation>
    <scope>NUCLEOTIDE SEQUENCE</scope>
    <source>
        <strain evidence="13">CBS 480.64</strain>
    </source>
</reference>
<feature type="binding site" evidence="11">
    <location>
        <position position="86"/>
    </location>
    <ligand>
        <name>Fe(2+)</name>
        <dbReference type="ChEBI" id="CHEBI:29033"/>
        <note>for iron-dependent acireductone dioxygenase activity</note>
    </ligand>
</feature>
<dbReference type="InterPro" id="IPR027496">
    <property type="entry name" value="ARD_euk"/>
</dbReference>
<dbReference type="EMBL" id="MU005985">
    <property type="protein sequence ID" value="KAF2860086.1"/>
    <property type="molecule type" value="Genomic_DNA"/>
</dbReference>
<evidence type="ECO:0000256" key="7">
    <source>
        <dbReference type="ARBA" id="ARBA00023002"/>
    </source>
</evidence>
<gene>
    <name evidence="11" type="primary">ADI1</name>
    <name evidence="13" type="ORF">K470DRAFT_258249</name>
</gene>
<comment type="pathway">
    <text evidence="11">Amino-acid biosynthesis; L-methionine biosynthesis via salvage pathway; L-methionine from S-methyl-5-thio-alpha-D-ribose 1-phosphate: step 5/6.</text>
</comment>
<proteinExistence type="inferred from homology"/>
<evidence type="ECO:0000256" key="3">
    <source>
        <dbReference type="ARBA" id="ARBA00022596"/>
    </source>
</evidence>
<dbReference type="CDD" id="cd02232">
    <property type="entry name" value="cupin_ARD"/>
    <property type="match status" value="1"/>
</dbReference>
<evidence type="ECO:0000256" key="10">
    <source>
        <dbReference type="ARBA" id="ARBA00023242"/>
    </source>
</evidence>
<evidence type="ECO:0000256" key="5">
    <source>
        <dbReference type="ARBA" id="ARBA00022723"/>
    </source>
</evidence>
<dbReference type="InterPro" id="IPR014710">
    <property type="entry name" value="RmlC-like_jellyroll"/>
</dbReference>
<dbReference type="EC" id="1.13.11.54" evidence="11"/>
<feature type="binding site" evidence="11">
    <location>
        <position position="82"/>
    </location>
    <ligand>
        <name>Fe(2+)</name>
        <dbReference type="ChEBI" id="CHEBI:29033"/>
        <note>for iron-dependent acireductone dioxygenase activity</note>
    </ligand>
</feature>
<feature type="binding site" evidence="11">
    <location>
        <position position="124"/>
    </location>
    <ligand>
        <name>Ni(2+)</name>
        <dbReference type="ChEBI" id="CHEBI:49786"/>
        <note>for nickel-dependent acireductone dioxygenase activity</note>
    </ligand>
</feature>
<keyword evidence="6 11" id="KW-0223">Dioxygenase</keyword>
<feature type="region of interest" description="Disordered" evidence="12">
    <location>
        <begin position="1"/>
        <end position="22"/>
    </location>
</feature>
<sequence length="156" mass="17467">MKAYIHDLQPGDQRSPHNSGRVVSPTHLTSLGITTLSNPTSSQLEDLAKRRGYSHRDEITISPSTLPDYEAKIEVFFTEHLHEDEEVRFILEGAGYFDVRDKEEWVRLRMEKGDLVVLPPGIYHRFTTDESDVSHLSMGKGGKGGKGIRGCISSPC</sequence>
<evidence type="ECO:0000256" key="9">
    <source>
        <dbReference type="ARBA" id="ARBA00023167"/>
    </source>
</evidence>
<dbReference type="GO" id="GO:0010309">
    <property type="term" value="F:acireductone dioxygenase [iron(II)-requiring] activity"/>
    <property type="evidence" value="ECO:0007669"/>
    <property type="project" value="UniProtKB-UniRule"/>
</dbReference>
<comment type="subcellular location">
    <subcellularLocation>
        <location evidence="11">Cytoplasm</location>
    </subcellularLocation>
    <subcellularLocation>
        <location evidence="11">Nucleus</location>
    </subcellularLocation>
</comment>
<dbReference type="OrthoDB" id="1867259at2759"/>
<comment type="catalytic activity">
    <reaction evidence="11">
        <text>1,2-dihydroxy-5-(methylsulfanyl)pent-1-en-3-one + O2 = 3-(methylsulfanyl)propanoate + CO + formate + 2 H(+)</text>
        <dbReference type="Rhea" id="RHEA:14161"/>
        <dbReference type="ChEBI" id="CHEBI:15378"/>
        <dbReference type="ChEBI" id="CHEBI:15379"/>
        <dbReference type="ChEBI" id="CHEBI:15740"/>
        <dbReference type="ChEBI" id="CHEBI:17245"/>
        <dbReference type="ChEBI" id="CHEBI:49016"/>
        <dbReference type="ChEBI" id="CHEBI:49252"/>
        <dbReference type="EC" id="1.13.11.53"/>
    </reaction>
</comment>
<evidence type="ECO:0000256" key="8">
    <source>
        <dbReference type="ARBA" id="ARBA00023004"/>
    </source>
</evidence>
<comment type="similarity">
    <text evidence="11">Belongs to the acireductone dioxygenase (ARD) family.</text>
</comment>
<protein>
    <recommendedName>
        <fullName evidence="11">Acireductone dioxygenase</fullName>
    </recommendedName>
    <alternativeName>
        <fullName evidence="11">Acireductone dioxygenase (Fe(2+)-requiring)</fullName>
        <shortName evidence="11">ARD'</shortName>
        <shortName evidence="11">Fe-ARD</shortName>
        <ecNumber evidence="11">1.13.11.54</ecNumber>
    </alternativeName>
    <alternativeName>
        <fullName evidence="11">Acireductone dioxygenase (Ni(2+)-requiring)</fullName>
        <shortName evidence="11">ARD</shortName>
        <shortName evidence="11">Ni-ARD</shortName>
        <ecNumber evidence="11">1.13.11.53</ecNumber>
    </alternativeName>
</protein>